<dbReference type="InterPro" id="IPR055201">
    <property type="entry name" value="IHF-like_H2TH"/>
</dbReference>
<sequence>MGPMKKIPGQRSPVECARALDQALEAQRARTALVRAVRNGEVDCVQALERAARDALAGDMLAKDFLLALPGVGPAQTAKLMTQLGLSDGRRLRSLAPGQRELIGAAVRS</sequence>
<dbReference type="NCBIfam" id="NF041260">
    <property type="entry name" value="actino_IHF"/>
    <property type="match status" value="1"/>
</dbReference>
<accession>A0ABN2XQL4</accession>
<organism evidence="2 3">
    <name type="scientific">Streptomyces synnematoformans</name>
    <dbReference type="NCBI Taxonomy" id="415721"/>
    <lineage>
        <taxon>Bacteria</taxon>
        <taxon>Bacillati</taxon>
        <taxon>Actinomycetota</taxon>
        <taxon>Actinomycetes</taxon>
        <taxon>Kitasatosporales</taxon>
        <taxon>Streptomycetaceae</taxon>
        <taxon>Streptomyces</taxon>
    </lineage>
</organism>
<dbReference type="EMBL" id="BAAAPF010000025">
    <property type="protein sequence ID" value="GAA2114826.1"/>
    <property type="molecule type" value="Genomic_DNA"/>
</dbReference>
<dbReference type="Gene3D" id="1.10.8.50">
    <property type="match status" value="1"/>
</dbReference>
<reference evidence="2 3" key="1">
    <citation type="journal article" date="2019" name="Int. J. Syst. Evol. Microbiol.">
        <title>The Global Catalogue of Microorganisms (GCM) 10K type strain sequencing project: providing services to taxonomists for standard genome sequencing and annotation.</title>
        <authorList>
            <consortium name="The Broad Institute Genomics Platform"/>
            <consortium name="The Broad Institute Genome Sequencing Center for Infectious Disease"/>
            <person name="Wu L."/>
            <person name="Ma J."/>
        </authorList>
    </citation>
    <scope>NUCLEOTIDE SEQUENCE [LARGE SCALE GENOMIC DNA]</scope>
    <source>
        <strain evidence="2 3">JCM 15481</strain>
    </source>
</reference>
<dbReference type="Pfam" id="PF22525">
    <property type="entry name" value="H2TH_5"/>
    <property type="match status" value="1"/>
</dbReference>
<dbReference type="RefSeq" id="WP_027754700.1">
    <property type="nucleotide sequence ID" value="NZ_BAAAPF010000025.1"/>
</dbReference>
<evidence type="ECO:0000313" key="3">
    <source>
        <dbReference type="Proteomes" id="UP001500443"/>
    </source>
</evidence>
<feature type="domain" description="Integration host factor-like helix-two turn-helix" evidence="1">
    <location>
        <begin position="38"/>
        <end position="101"/>
    </location>
</feature>
<evidence type="ECO:0000259" key="1">
    <source>
        <dbReference type="Pfam" id="PF22525"/>
    </source>
</evidence>
<comment type="caution">
    <text evidence="2">The sequence shown here is derived from an EMBL/GenBank/DDBJ whole genome shotgun (WGS) entry which is preliminary data.</text>
</comment>
<name>A0ABN2XQL4_9ACTN</name>
<dbReference type="Proteomes" id="UP001500443">
    <property type="component" value="Unassembled WGS sequence"/>
</dbReference>
<proteinExistence type="predicted"/>
<evidence type="ECO:0000313" key="2">
    <source>
        <dbReference type="EMBL" id="GAA2114826.1"/>
    </source>
</evidence>
<protein>
    <recommendedName>
        <fullName evidence="1">Integration host factor-like helix-two turn-helix domain-containing protein</fullName>
    </recommendedName>
</protein>
<gene>
    <name evidence="2" type="ORF">GCM10009802_14440</name>
</gene>
<dbReference type="InterPro" id="IPR047806">
    <property type="entry name" value="IHF_actinobact"/>
</dbReference>
<keyword evidence="3" id="KW-1185">Reference proteome</keyword>